<reference evidence="2" key="1">
    <citation type="submission" date="2019-08" db="EMBL/GenBank/DDBJ databases">
        <authorList>
            <person name="Kucharzyk K."/>
            <person name="Murdoch R.W."/>
            <person name="Higgins S."/>
            <person name="Loffler F."/>
        </authorList>
    </citation>
    <scope>NUCLEOTIDE SEQUENCE</scope>
</reference>
<dbReference type="NCBIfam" id="TIGR04011">
    <property type="entry name" value="poly_gGlu_PgsC"/>
    <property type="match status" value="1"/>
</dbReference>
<dbReference type="GO" id="GO:0016020">
    <property type="term" value="C:membrane"/>
    <property type="evidence" value="ECO:0007669"/>
    <property type="project" value="InterPro"/>
</dbReference>
<feature type="transmembrane region" description="Helical" evidence="1">
    <location>
        <begin position="77"/>
        <end position="97"/>
    </location>
</feature>
<organism evidence="2">
    <name type="scientific">bioreactor metagenome</name>
    <dbReference type="NCBI Taxonomy" id="1076179"/>
    <lineage>
        <taxon>unclassified sequences</taxon>
        <taxon>metagenomes</taxon>
        <taxon>ecological metagenomes</taxon>
    </lineage>
</organism>
<dbReference type="AlphaFoldDB" id="A0A645CSD2"/>
<dbReference type="PRINTS" id="PR01759">
    <property type="entry name" value="CAPSULEPROTC"/>
</dbReference>
<comment type="caution">
    <text evidence="2">The sequence shown here is derived from an EMBL/GenBank/DDBJ whole genome shotgun (WGS) entry which is preliminary data.</text>
</comment>
<gene>
    <name evidence="2" type="primary">capC_4</name>
    <name evidence="2" type="ORF">SDC9_127084</name>
</gene>
<proteinExistence type="predicted"/>
<feature type="transmembrane region" description="Helical" evidence="1">
    <location>
        <begin position="103"/>
        <end position="120"/>
    </location>
</feature>
<sequence>MFITDFYMALIIGVASTLLFTEKTGITPGGLIAASYLALVFDSPITLALIFLVSFITYWLVNFVLPKFIILYGKRKFTATLIIAIVLKLVFEFTYPLTPFPTFEFRGIGVIVPALLANSYSRQGIKLTVISTLLMTGFVFALMQVLYLV</sequence>
<protein>
    <submittedName>
        <fullName evidence="2">Capsule biosynthesis protein CapC</fullName>
    </submittedName>
</protein>
<name>A0A645CSD2_9ZZZZ</name>
<dbReference type="InterPro" id="IPR008338">
    <property type="entry name" value="Capsule_biosynth_CapC"/>
</dbReference>
<keyword evidence="1" id="KW-0812">Transmembrane</keyword>
<feature type="transmembrane region" description="Helical" evidence="1">
    <location>
        <begin position="127"/>
        <end position="147"/>
    </location>
</feature>
<keyword evidence="1" id="KW-0472">Membrane</keyword>
<keyword evidence="1" id="KW-1133">Transmembrane helix</keyword>
<evidence type="ECO:0000256" key="1">
    <source>
        <dbReference type="SAM" id="Phobius"/>
    </source>
</evidence>
<dbReference type="GO" id="GO:0045227">
    <property type="term" value="P:capsule polysaccharide biosynthetic process"/>
    <property type="evidence" value="ECO:0007669"/>
    <property type="project" value="InterPro"/>
</dbReference>
<dbReference type="Pfam" id="PF14102">
    <property type="entry name" value="Caps_synth_CapC"/>
    <property type="match status" value="1"/>
</dbReference>
<evidence type="ECO:0000313" key="2">
    <source>
        <dbReference type="EMBL" id="MPM80040.1"/>
    </source>
</evidence>
<feature type="transmembrane region" description="Helical" evidence="1">
    <location>
        <begin position="43"/>
        <end position="65"/>
    </location>
</feature>
<accession>A0A645CSD2</accession>
<dbReference type="EMBL" id="VSSQ01029775">
    <property type="protein sequence ID" value="MPM80040.1"/>
    <property type="molecule type" value="Genomic_DNA"/>
</dbReference>